<gene>
    <name evidence="2" type="primary">jg12068</name>
    <name evidence="2" type="ORF">PAEG_LOCUS14647</name>
</gene>
<dbReference type="PANTHER" id="PTHR46984">
    <property type="entry name" value="LEUCINE-RICH REPEAT-CONTAINING PROTEIN 71"/>
    <property type="match status" value="1"/>
</dbReference>
<dbReference type="EMBL" id="CAKXAJ010025261">
    <property type="protein sequence ID" value="CAH2237354.1"/>
    <property type="molecule type" value="Genomic_DNA"/>
</dbReference>
<evidence type="ECO:0000313" key="3">
    <source>
        <dbReference type="Proteomes" id="UP000838756"/>
    </source>
</evidence>
<dbReference type="OrthoDB" id="120976at2759"/>
<dbReference type="SMART" id="SM00368">
    <property type="entry name" value="LRR_RI"/>
    <property type="match status" value="2"/>
</dbReference>
<protein>
    <submittedName>
        <fullName evidence="2">Jg12068 protein</fullName>
    </submittedName>
</protein>
<dbReference type="InterPro" id="IPR001611">
    <property type="entry name" value="Leu-rich_rpt"/>
</dbReference>
<sequence length="477" mass="54063">MDSLIANGENRPSPNDFINFLPWACNQFQMDSTIVIAKVLQNEYFGLALGHKDKKNRTTKQNVSRNELGSTDGKESSPNGLPENKNGHNKIYISAYCDPFGNLVEIKFDKNRQIPCLLLKIIALCIKYQNNLTRLTINSGMDKHTIYEMDKFLNITNITEICLDNSFFPEANYDLLLEGGNKIRYLSLARCKINDTVMENISKKLIFPSPASELLTVLILASNRITDKGIVFLADALRSNRKLSYISLADNNLTDDGVSLILNSLMEFSLTEDEIIRENRRHMHYLKEKRIMINYMIKELRSGEYDKRDGKSKRKVFRPISAVPSVKKGNLGKESSLKSLGDSKSNPNLDYLLYDKALNMVEEKLGEFNDPFGVANTTVKYGIKYCHGNNTVAFLNLAYNNLSYISLKKLLSVLLYQKLFDRRPKGLVNLCVEGNNVPNSCKELSQIADLLEEGITSSVLRNAMHKKRATSKMHSLK</sequence>
<dbReference type="InterPro" id="IPR032675">
    <property type="entry name" value="LRR_dom_sf"/>
</dbReference>
<evidence type="ECO:0000313" key="2">
    <source>
        <dbReference type="EMBL" id="CAH2237354.1"/>
    </source>
</evidence>
<dbReference type="PANTHER" id="PTHR46984:SF1">
    <property type="entry name" value="LEUCINE-RICH REPEAT-CONTAINING PROTEIN 71"/>
    <property type="match status" value="1"/>
</dbReference>
<keyword evidence="3" id="KW-1185">Reference proteome</keyword>
<dbReference type="Gene3D" id="3.80.10.10">
    <property type="entry name" value="Ribonuclease Inhibitor"/>
    <property type="match status" value="1"/>
</dbReference>
<dbReference type="SUPFAM" id="SSF52047">
    <property type="entry name" value="RNI-like"/>
    <property type="match status" value="1"/>
</dbReference>
<dbReference type="Pfam" id="PF13516">
    <property type="entry name" value="LRR_6"/>
    <property type="match status" value="2"/>
</dbReference>
<feature type="region of interest" description="Disordered" evidence="1">
    <location>
        <begin position="56"/>
        <end position="85"/>
    </location>
</feature>
<comment type="caution">
    <text evidence="2">The sequence shown here is derived from an EMBL/GenBank/DDBJ whole genome shotgun (WGS) entry which is preliminary data.</text>
</comment>
<dbReference type="Proteomes" id="UP000838756">
    <property type="component" value="Unassembled WGS sequence"/>
</dbReference>
<accession>A0A8S4RKI8</accession>
<proteinExistence type="predicted"/>
<name>A0A8S4RKI8_9NEOP</name>
<organism evidence="2 3">
    <name type="scientific">Pararge aegeria aegeria</name>
    <dbReference type="NCBI Taxonomy" id="348720"/>
    <lineage>
        <taxon>Eukaryota</taxon>
        <taxon>Metazoa</taxon>
        <taxon>Ecdysozoa</taxon>
        <taxon>Arthropoda</taxon>
        <taxon>Hexapoda</taxon>
        <taxon>Insecta</taxon>
        <taxon>Pterygota</taxon>
        <taxon>Neoptera</taxon>
        <taxon>Endopterygota</taxon>
        <taxon>Lepidoptera</taxon>
        <taxon>Glossata</taxon>
        <taxon>Ditrysia</taxon>
        <taxon>Papilionoidea</taxon>
        <taxon>Nymphalidae</taxon>
        <taxon>Satyrinae</taxon>
        <taxon>Satyrini</taxon>
        <taxon>Parargina</taxon>
        <taxon>Pararge</taxon>
    </lineage>
</organism>
<feature type="compositionally biased region" description="Polar residues" evidence="1">
    <location>
        <begin position="59"/>
        <end position="69"/>
    </location>
</feature>
<dbReference type="InterPro" id="IPR053040">
    <property type="entry name" value="LRR-containing_protein_71"/>
</dbReference>
<reference evidence="2" key="1">
    <citation type="submission" date="2022-03" db="EMBL/GenBank/DDBJ databases">
        <authorList>
            <person name="Lindestad O."/>
        </authorList>
    </citation>
    <scope>NUCLEOTIDE SEQUENCE</scope>
</reference>
<evidence type="ECO:0000256" key="1">
    <source>
        <dbReference type="SAM" id="MobiDB-lite"/>
    </source>
</evidence>
<dbReference type="AlphaFoldDB" id="A0A8S4RKI8"/>